<evidence type="ECO:0000256" key="9">
    <source>
        <dbReference type="SAM" id="MobiDB-lite"/>
    </source>
</evidence>
<keyword evidence="12" id="KW-1185">Reference proteome</keyword>
<dbReference type="Pfam" id="PF26410">
    <property type="entry name" value="GH5_mannosidase"/>
    <property type="match status" value="1"/>
</dbReference>
<proteinExistence type="inferred from homology"/>
<keyword evidence="5" id="KW-0964">Secreted</keyword>
<evidence type="ECO:0000256" key="1">
    <source>
        <dbReference type="ARBA" id="ARBA00001678"/>
    </source>
</evidence>
<evidence type="ECO:0000256" key="7">
    <source>
        <dbReference type="ARBA" id="ARBA00022801"/>
    </source>
</evidence>
<evidence type="ECO:0000256" key="5">
    <source>
        <dbReference type="ARBA" id="ARBA00022525"/>
    </source>
</evidence>
<feature type="non-terminal residue" evidence="11">
    <location>
        <position position="1"/>
    </location>
</feature>
<gene>
    <name evidence="11" type="ORF">JAAARDRAFT_199232</name>
</gene>
<evidence type="ECO:0000259" key="10">
    <source>
        <dbReference type="Pfam" id="PF26410"/>
    </source>
</evidence>
<dbReference type="InterPro" id="IPR001547">
    <property type="entry name" value="Glyco_hydro_5"/>
</dbReference>
<keyword evidence="8" id="KW-0326">Glycosidase</keyword>
<dbReference type="InterPro" id="IPR045053">
    <property type="entry name" value="MAN-like"/>
</dbReference>
<accession>A0A067P9G4</accession>
<comment type="catalytic activity">
    <reaction evidence="1">
        <text>Random hydrolysis of (1-&gt;4)-beta-D-mannosidic linkages in mannans, galactomannans and glucomannans.</text>
        <dbReference type="EC" id="3.2.1.78"/>
    </reaction>
</comment>
<protein>
    <recommendedName>
        <fullName evidence="4">mannan endo-1,4-beta-mannosidase</fullName>
        <ecNumber evidence="4">3.2.1.78</ecNumber>
    </recommendedName>
</protein>
<sequence>EEGTDGSRSGVTRELEFVGTNAYWLPTLNTEADIEHAFKNFSSRGIRVVRTWFFNDVDTIPKNSNWLQLIEKGGKTTLNTGPNGLKKLDLVVTWAEKTGVYLIPSLTNNWNPLPPNGSPSRRYSGEVEKRWSNVTRPRNYLSNDYGGMDLYVRQFECSGTHDAFYTDQHIIASYKAYVAAIVGRYKNSPAIFGWEIANDARCFSSIGASKSCTTLTITNWFSILAKHIREIDCNHLITAGTGGFYCLGCPKIFPHSCVPAPSHAPGAPKARAVTKAQVVRERIDELKKTRQEKIRGGELPRDGVKVRGRWAATGAQKRGAEVTTGSAFDGSFGVDSEDILNIPEISFGSFQLFPDQFEYGCPDPHLSHFNNSLQLGLSWIQKQGATGKCFGKPMALGAFGLVTQHNAAFFVPFNSTIAPFSHHAHDGWKRQGDGTSQFATDQQLAIASNAWTHDAQVQSVGAVGQYQFGLDGVSAGGDSPILTHDQTSGLARRDGSVTGQSPNDGYYDSQYGPDYNT</sequence>
<evidence type="ECO:0000256" key="8">
    <source>
        <dbReference type="ARBA" id="ARBA00023295"/>
    </source>
</evidence>
<dbReference type="AlphaFoldDB" id="A0A067P9G4"/>
<evidence type="ECO:0000256" key="4">
    <source>
        <dbReference type="ARBA" id="ARBA00012706"/>
    </source>
</evidence>
<feature type="domain" description="Glycoside hydrolase family 5" evidence="10">
    <location>
        <begin position="138"/>
        <end position="243"/>
    </location>
</feature>
<dbReference type="EMBL" id="KL197749">
    <property type="protein sequence ID" value="KDQ51409.1"/>
    <property type="molecule type" value="Genomic_DNA"/>
</dbReference>
<dbReference type="InParanoid" id="A0A067P9G4"/>
<comment type="similarity">
    <text evidence="3">Belongs to the glycosyl hydrolase 5 (cellulase A) family.</text>
</comment>
<dbReference type="EC" id="3.2.1.78" evidence="4"/>
<dbReference type="OrthoDB" id="406631at2759"/>
<name>A0A067P9G4_9AGAM</name>
<evidence type="ECO:0000256" key="6">
    <source>
        <dbReference type="ARBA" id="ARBA00022729"/>
    </source>
</evidence>
<dbReference type="InterPro" id="IPR017853">
    <property type="entry name" value="GH"/>
</dbReference>
<dbReference type="Gene3D" id="3.20.20.80">
    <property type="entry name" value="Glycosidases"/>
    <property type="match status" value="1"/>
</dbReference>
<organism evidence="11 12">
    <name type="scientific">Jaapia argillacea MUCL 33604</name>
    <dbReference type="NCBI Taxonomy" id="933084"/>
    <lineage>
        <taxon>Eukaryota</taxon>
        <taxon>Fungi</taxon>
        <taxon>Dikarya</taxon>
        <taxon>Basidiomycota</taxon>
        <taxon>Agaricomycotina</taxon>
        <taxon>Agaricomycetes</taxon>
        <taxon>Agaricomycetidae</taxon>
        <taxon>Jaapiales</taxon>
        <taxon>Jaapiaceae</taxon>
        <taxon>Jaapia</taxon>
    </lineage>
</organism>
<dbReference type="Proteomes" id="UP000027265">
    <property type="component" value="Unassembled WGS sequence"/>
</dbReference>
<dbReference type="PANTHER" id="PTHR31451:SF39">
    <property type="entry name" value="MANNAN ENDO-1,4-BETA-MANNOSIDASE 1"/>
    <property type="match status" value="1"/>
</dbReference>
<evidence type="ECO:0000256" key="3">
    <source>
        <dbReference type="ARBA" id="ARBA00005641"/>
    </source>
</evidence>
<dbReference type="STRING" id="933084.A0A067P9G4"/>
<reference evidence="12" key="1">
    <citation type="journal article" date="2014" name="Proc. Natl. Acad. Sci. U.S.A.">
        <title>Extensive sampling of basidiomycete genomes demonstrates inadequacy of the white-rot/brown-rot paradigm for wood decay fungi.</title>
        <authorList>
            <person name="Riley R."/>
            <person name="Salamov A.A."/>
            <person name="Brown D.W."/>
            <person name="Nagy L.G."/>
            <person name="Floudas D."/>
            <person name="Held B.W."/>
            <person name="Levasseur A."/>
            <person name="Lombard V."/>
            <person name="Morin E."/>
            <person name="Otillar R."/>
            <person name="Lindquist E.A."/>
            <person name="Sun H."/>
            <person name="LaButti K.M."/>
            <person name="Schmutz J."/>
            <person name="Jabbour D."/>
            <person name="Luo H."/>
            <person name="Baker S.E."/>
            <person name="Pisabarro A.G."/>
            <person name="Walton J.D."/>
            <person name="Blanchette R.A."/>
            <person name="Henrissat B."/>
            <person name="Martin F."/>
            <person name="Cullen D."/>
            <person name="Hibbett D.S."/>
            <person name="Grigoriev I.V."/>
        </authorList>
    </citation>
    <scope>NUCLEOTIDE SEQUENCE [LARGE SCALE GENOMIC DNA]</scope>
    <source>
        <strain evidence="12">MUCL 33604</strain>
    </source>
</reference>
<keyword evidence="7 11" id="KW-0378">Hydrolase</keyword>
<feature type="region of interest" description="Disordered" evidence="9">
    <location>
        <begin position="479"/>
        <end position="517"/>
    </location>
</feature>
<evidence type="ECO:0000313" key="11">
    <source>
        <dbReference type="EMBL" id="KDQ51409.1"/>
    </source>
</evidence>
<evidence type="ECO:0000313" key="12">
    <source>
        <dbReference type="Proteomes" id="UP000027265"/>
    </source>
</evidence>
<dbReference type="GO" id="GO:0046355">
    <property type="term" value="P:mannan catabolic process"/>
    <property type="evidence" value="ECO:0007669"/>
    <property type="project" value="UniProtKB-ARBA"/>
</dbReference>
<dbReference type="PANTHER" id="PTHR31451">
    <property type="match status" value="1"/>
</dbReference>
<dbReference type="HOGENOM" id="CLU_031603_3_0_1"/>
<dbReference type="GO" id="GO:0016985">
    <property type="term" value="F:mannan endo-1,4-beta-mannosidase activity"/>
    <property type="evidence" value="ECO:0007669"/>
    <property type="project" value="UniProtKB-EC"/>
</dbReference>
<comment type="subcellular location">
    <subcellularLocation>
        <location evidence="2">Secreted</location>
    </subcellularLocation>
</comment>
<keyword evidence="6" id="KW-0732">Signal</keyword>
<dbReference type="GO" id="GO:0005576">
    <property type="term" value="C:extracellular region"/>
    <property type="evidence" value="ECO:0007669"/>
    <property type="project" value="UniProtKB-SubCell"/>
</dbReference>
<dbReference type="SUPFAM" id="SSF51445">
    <property type="entry name" value="(Trans)glycosidases"/>
    <property type="match status" value="1"/>
</dbReference>
<evidence type="ECO:0000256" key="2">
    <source>
        <dbReference type="ARBA" id="ARBA00004613"/>
    </source>
</evidence>